<evidence type="ECO:0000256" key="3">
    <source>
        <dbReference type="ARBA" id="ARBA00023242"/>
    </source>
</evidence>
<dbReference type="KEGG" id="pchm:VFPPC_08177"/>
<comment type="caution">
    <text evidence="6">The sequence shown here is derived from an EMBL/GenBank/DDBJ whole genome shotgun (WGS) entry which is preliminary data.</text>
</comment>
<dbReference type="InterPro" id="IPR016024">
    <property type="entry name" value="ARM-type_fold"/>
</dbReference>
<dbReference type="RefSeq" id="XP_018143732.1">
    <property type="nucleotide sequence ID" value="XM_018286928.1"/>
</dbReference>
<gene>
    <name evidence="6" type="ORF">VFPPC_08177</name>
</gene>
<comment type="subcellular location">
    <subcellularLocation>
        <location evidence="1">Nucleus</location>
        <location evidence="1">Nucleolus</location>
    </subcellularLocation>
</comment>
<feature type="region of interest" description="Disordered" evidence="4">
    <location>
        <begin position="211"/>
        <end position="314"/>
    </location>
</feature>
<dbReference type="Pfam" id="PF02847">
    <property type="entry name" value="MA3"/>
    <property type="match status" value="1"/>
</dbReference>
<dbReference type="Proteomes" id="UP000078397">
    <property type="component" value="Unassembled WGS sequence"/>
</dbReference>
<evidence type="ECO:0000256" key="1">
    <source>
        <dbReference type="ARBA" id="ARBA00004604"/>
    </source>
</evidence>
<feature type="compositionally biased region" description="Basic and acidic residues" evidence="4">
    <location>
        <begin position="121"/>
        <end position="131"/>
    </location>
</feature>
<dbReference type="AlphaFoldDB" id="A0A179FLY6"/>
<dbReference type="PANTHER" id="PTHR18034">
    <property type="entry name" value="CELL CYCLE CONTROL PROTEIN CWF22-RELATED"/>
    <property type="match status" value="1"/>
</dbReference>
<dbReference type="Pfam" id="PF02854">
    <property type="entry name" value="MIF4G"/>
    <property type="match status" value="1"/>
</dbReference>
<reference evidence="6 7" key="1">
    <citation type="journal article" date="2016" name="PLoS Pathog.">
        <title>Biosynthesis of antibiotic leucinostatins in bio-control fungus Purpureocillium lilacinum and their inhibition on phytophthora revealed by genome mining.</title>
        <authorList>
            <person name="Wang G."/>
            <person name="Liu Z."/>
            <person name="Lin R."/>
            <person name="Li E."/>
            <person name="Mao Z."/>
            <person name="Ling J."/>
            <person name="Yang Y."/>
            <person name="Yin W.B."/>
            <person name="Xie B."/>
        </authorList>
    </citation>
    <scope>NUCLEOTIDE SEQUENCE [LARGE SCALE GENOMIC DNA]</scope>
    <source>
        <strain evidence="6">170</strain>
    </source>
</reference>
<dbReference type="InterPro" id="IPR003890">
    <property type="entry name" value="MIF4G-like_typ-3"/>
</dbReference>
<evidence type="ECO:0000313" key="7">
    <source>
        <dbReference type="Proteomes" id="UP000078397"/>
    </source>
</evidence>
<feature type="compositionally biased region" description="Basic and acidic residues" evidence="4">
    <location>
        <begin position="286"/>
        <end position="310"/>
    </location>
</feature>
<organism evidence="6 7">
    <name type="scientific">Pochonia chlamydosporia 170</name>
    <dbReference type="NCBI Taxonomy" id="1380566"/>
    <lineage>
        <taxon>Eukaryota</taxon>
        <taxon>Fungi</taxon>
        <taxon>Dikarya</taxon>
        <taxon>Ascomycota</taxon>
        <taxon>Pezizomycotina</taxon>
        <taxon>Sordariomycetes</taxon>
        <taxon>Hypocreomycetidae</taxon>
        <taxon>Hypocreales</taxon>
        <taxon>Clavicipitaceae</taxon>
        <taxon>Pochonia</taxon>
    </lineage>
</organism>
<dbReference type="PROSITE" id="PS51366">
    <property type="entry name" value="MI"/>
    <property type="match status" value="1"/>
</dbReference>
<feature type="region of interest" description="Disordered" evidence="4">
    <location>
        <begin position="19"/>
        <end position="152"/>
    </location>
</feature>
<sequence>MPTGSVLELQQKLFKRIGVESLPRRQGPATRSRHGSFQSLARKEERRSKRTRRKAQRYSKHPPASVTETVESNKGYDGRGKPSAIHLHSTSEFSPKAEEDMFMGHDTASGSSDETEGWDDSLDKDLAEKPKQSPKGGSISKTLKDKLAQDDADIEEFERKLGMRKGRRSLPQAFKDDGLDEIIGEIGEDTASSEDEVKKRKRAYDDWLSLKRRKSESEPIAQPFSVRASGQSYESIRDGSVDDLTDDSSAHYSDLPYDDPEDSHGRGIDHRRRVGGEPGTTVAEYANHRVDEPGGNDESIRSVDPPERENPYVAPTEGKSIFKYIPPSRRHGGAGSEHQAQSHLQKRLRGLVNRLTDANIISILQSVEEIYQSNARGEVTEILTDSILAQMRRAESLNDQFFVLVGGFSAAVYKITGSSFASHMVRRVVNEFGEYYGQASDHGGSHQGLTKESSNFLTFLTQLYVFDVISCRIIFDFMEKLLDSLSELNVELLLRVCRMAGKLLRRDDPQALKHVSYVLNSSVNKLGYTNVSVRTKFMIETIQGLKNSKPRAKGMDSAIVSEHVLRMKKRLGELKSQSRRLEGLAPMGIGLKDIETIDKHGRWWLVGASVPTYHDAEERAKIISAAAESGHENTLDDEDMDFVLPDYPSKAKAQGLNTTAQVAIFTAIMSALNYEHGYRQFVGLKLKRDEQLEITRVLVQCVGSEPSYNEYYALVGGQACVNSRIRFAFQDRLWKTFRNLGESLFGEGAEADEVSGGEGLRSERRLGNMAQFYASLVANGHLSISLLKPLDLPGLNQWSALFVELFLLSLLRECKRKKTNEDMKVESVFGPAKGQPSLAANLHWFLRKRIPKSKHVRDRERKSMQLVWEKAQETVHESKKAG</sequence>
<comment type="similarity">
    <text evidence="2">Belongs to the CWC22 family.</text>
</comment>
<keyword evidence="7" id="KW-1185">Reference proteome</keyword>
<dbReference type="GeneID" id="28850922"/>
<evidence type="ECO:0000259" key="5">
    <source>
        <dbReference type="PROSITE" id="PS51366"/>
    </source>
</evidence>
<protein>
    <submittedName>
        <fullName evidence="6">Armadillo-type fold domain-containing protein</fullName>
    </submittedName>
</protein>
<dbReference type="GO" id="GO:0005730">
    <property type="term" value="C:nucleolus"/>
    <property type="evidence" value="ECO:0007669"/>
    <property type="project" value="UniProtKB-SubCell"/>
</dbReference>
<dbReference type="SUPFAM" id="SSF48371">
    <property type="entry name" value="ARM repeat"/>
    <property type="match status" value="1"/>
</dbReference>
<dbReference type="OrthoDB" id="361797at2759"/>
<dbReference type="EMBL" id="LSBJ02000004">
    <property type="protein sequence ID" value="OAQ66645.1"/>
    <property type="molecule type" value="Genomic_DNA"/>
</dbReference>
<dbReference type="GO" id="GO:0042274">
    <property type="term" value="P:ribosomal small subunit biogenesis"/>
    <property type="evidence" value="ECO:0007669"/>
    <property type="project" value="TreeGrafter"/>
</dbReference>
<dbReference type="InterPro" id="IPR050781">
    <property type="entry name" value="CWC22_splicing_factor"/>
</dbReference>
<proteinExistence type="inferred from homology"/>
<name>A0A179FLY6_METCM</name>
<evidence type="ECO:0000256" key="4">
    <source>
        <dbReference type="SAM" id="MobiDB-lite"/>
    </source>
</evidence>
<feature type="domain" description="MI" evidence="5">
    <location>
        <begin position="659"/>
        <end position="792"/>
    </location>
</feature>
<keyword evidence="3" id="KW-0539">Nucleus</keyword>
<evidence type="ECO:0000313" key="6">
    <source>
        <dbReference type="EMBL" id="OAQ66645.1"/>
    </source>
</evidence>
<dbReference type="InterPro" id="IPR003891">
    <property type="entry name" value="Initiation_fac_eIF4g_MI"/>
</dbReference>
<dbReference type="STRING" id="1380566.A0A179FLY6"/>
<feature type="compositionally biased region" description="Basic residues" evidence="4">
    <location>
        <begin position="48"/>
        <end position="60"/>
    </location>
</feature>
<evidence type="ECO:0000256" key="2">
    <source>
        <dbReference type="ARBA" id="ARBA00006856"/>
    </source>
</evidence>
<dbReference type="Gene3D" id="1.25.40.180">
    <property type="match status" value="1"/>
</dbReference>
<dbReference type="GO" id="GO:0003723">
    <property type="term" value="F:RNA binding"/>
    <property type="evidence" value="ECO:0007669"/>
    <property type="project" value="InterPro"/>
</dbReference>
<accession>A0A179FLY6</accession>
<dbReference type="SMART" id="SM00543">
    <property type="entry name" value="MIF4G"/>
    <property type="match status" value="1"/>
</dbReference>
<dbReference type="PANTHER" id="PTHR18034:SF4">
    <property type="entry name" value="NUCLEOLAR MIF4G DOMAIN-CONTAINING PROTEIN 1"/>
    <property type="match status" value="1"/>
</dbReference>